<dbReference type="Proteomes" id="UP001186974">
    <property type="component" value="Unassembled WGS sequence"/>
</dbReference>
<accession>A0ACC3DFM0</accession>
<gene>
    <name evidence="1" type="ORF">LTS18_000867</name>
</gene>
<proteinExistence type="predicted"/>
<evidence type="ECO:0000313" key="1">
    <source>
        <dbReference type="EMBL" id="KAK3067968.1"/>
    </source>
</evidence>
<dbReference type="EMBL" id="JAWDJW010005400">
    <property type="protein sequence ID" value="KAK3067968.1"/>
    <property type="molecule type" value="Genomic_DNA"/>
</dbReference>
<reference evidence="1" key="1">
    <citation type="submission" date="2024-09" db="EMBL/GenBank/DDBJ databases">
        <title>Black Yeasts Isolated from many extreme environments.</title>
        <authorList>
            <person name="Coleine C."/>
            <person name="Stajich J.E."/>
            <person name="Selbmann L."/>
        </authorList>
    </citation>
    <scope>NUCLEOTIDE SEQUENCE</scope>
    <source>
        <strain evidence="1">CCFEE 5737</strain>
    </source>
</reference>
<protein>
    <submittedName>
        <fullName evidence="1">Uncharacterized protein</fullName>
    </submittedName>
</protein>
<sequence length="215" mass="23271">MTGLTDSTAYSQGPRSLLLMVLLEQLPFALKKQVQSAPTIVSWISRLLAVLLQLGEDQQYLNAVYQALGATLGEGNIRSLLQNPSQVDVSQHIALIAKTETLGLESTNGIAPTEGAASIDFTAVVEAQKPAEESENHPELTRWSKKAVSNVIDDGDLDALIMCLSSHHHSIRVQALSNLTKFAADLKDSNYEEKNQIWLLLSELAETASPHVAAS</sequence>
<comment type="caution">
    <text evidence="1">The sequence shown here is derived from an EMBL/GenBank/DDBJ whole genome shotgun (WGS) entry which is preliminary data.</text>
</comment>
<keyword evidence="2" id="KW-1185">Reference proteome</keyword>
<organism evidence="1 2">
    <name type="scientific">Coniosporium uncinatum</name>
    <dbReference type="NCBI Taxonomy" id="93489"/>
    <lineage>
        <taxon>Eukaryota</taxon>
        <taxon>Fungi</taxon>
        <taxon>Dikarya</taxon>
        <taxon>Ascomycota</taxon>
        <taxon>Pezizomycotina</taxon>
        <taxon>Dothideomycetes</taxon>
        <taxon>Dothideomycetes incertae sedis</taxon>
        <taxon>Coniosporium</taxon>
    </lineage>
</organism>
<feature type="non-terminal residue" evidence="1">
    <location>
        <position position="215"/>
    </location>
</feature>
<evidence type="ECO:0000313" key="2">
    <source>
        <dbReference type="Proteomes" id="UP001186974"/>
    </source>
</evidence>
<name>A0ACC3DFM0_9PEZI</name>